<organism evidence="1 2">
    <name type="scientific">Artomyces pyxidatus</name>
    <dbReference type="NCBI Taxonomy" id="48021"/>
    <lineage>
        <taxon>Eukaryota</taxon>
        <taxon>Fungi</taxon>
        <taxon>Dikarya</taxon>
        <taxon>Basidiomycota</taxon>
        <taxon>Agaricomycotina</taxon>
        <taxon>Agaricomycetes</taxon>
        <taxon>Russulales</taxon>
        <taxon>Auriscalpiaceae</taxon>
        <taxon>Artomyces</taxon>
    </lineage>
</organism>
<protein>
    <submittedName>
        <fullName evidence="1">NAD(P)-binding protein</fullName>
    </submittedName>
</protein>
<keyword evidence="2" id="KW-1185">Reference proteome</keyword>
<gene>
    <name evidence="1" type="ORF">BV25DRAFT_1959815</name>
</gene>
<sequence>MKIVVTGCNGCVGRRVVIHALQAGHTVIGLDTSPLTPAEDEVIAQNAARLTFAQLDLRDFNVTLETFRRCEPDGVVHLASHPNPTDYLVKSHNDNVVLSWNVLRACAELGITRVAQASSVNVVPMAYSLEAQFDYFPLDEKHPCLPDEPYGLSKLIAELQADTIVRRFPGLRIASLRFHWCLPARDRAAELTEGAGKNNLWAWVQEDAVARAILLAISGDGPWDGHERFYIVAPDIAPLDSDSGALREKYYPGVAVRDGYEVNGRRGFFDCGKAERLLGWVHNEA</sequence>
<reference evidence="1" key="2">
    <citation type="journal article" date="2022" name="New Phytol.">
        <title>Evolutionary transition to the ectomycorrhizal habit in the genomes of a hyperdiverse lineage of mushroom-forming fungi.</title>
        <authorList>
            <person name="Looney B."/>
            <person name="Miyauchi S."/>
            <person name="Morin E."/>
            <person name="Drula E."/>
            <person name="Courty P.E."/>
            <person name="Kohler A."/>
            <person name="Kuo A."/>
            <person name="LaButti K."/>
            <person name="Pangilinan J."/>
            <person name="Lipzen A."/>
            <person name="Riley R."/>
            <person name="Andreopoulos W."/>
            <person name="He G."/>
            <person name="Johnson J."/>
            <person name="Nolan M."/>
            <person name="Tritt A."/>
            <person name="Barry K.W."/>
            <person name="Grigoriev I.V."/>
            <person name="Nagy L.G."/>
            <person name="Hibbett D."/>
            <person name="Henrissat B."/>
            <person name="Matheny P.B."/>
            <person name="Labbe J."/>
            <person name="Martin F.M."/>
        </authorList>
    </citation>
    <scope>NUCLEOTIDE SEQUENCE</scope>
    <source>
        <strain evidence="1">HHB10654</strain>
    </source>
</reference>
<name>A0ACB8TFN6_9AGAM</name>
<reference evidence="1" key="1">
    <citation type="submission" date="2021-03" db="EMBL/GenBank/DDBJ databases">
        <authorList>
            <consortium name="DOE Joint Genome Institute"/>
            <person name="Ahrendt S."/>
            <person name="Looney B.P."/>
            <person name="Miyauchi S."/>
            <person name="Morin E."/>
            <person name="Drula E."/>
            <person name="Courty P.E."/>
            <person name="Chicoki N."/>
            <person name="Fauchery L."/>
            <person name="Kohler A."/>
            <person name="Kuo A."/>
            <person name="Labutti K."/>
            <person name="Pangilinan J."/>
            <person name="Lipzen A."/>
            <person name="Riley R."/>
            <person name="Andreopoulos W."/>
            <person name="He G."/>
            <person name="Johnson J."/>
            <person name="Barry K.W."/>
            <person name="Grigoriev I.V."/>
            <person name="Nagy L."/>
            <person name="Hibbett D."/>
            <person name="Henrissat B."/>
            <person name="Matheny P.B."/>
            <person name="Labbe J."/>
            <person name="Martin F."/>
        </authorList>
    </citation>
    <scope>NUCLEOTIDE SEQUENCE</scope>
    <source>
        <strain evidence="1">HHB10654</strain>
    </source>
</reference>
<dbReference type="EMBL" id="MU277190">
    <property type="protein sequence ID" value="KAI0067247.1"/>
    <property type="molecule type" value="Genomic_DNA"/>
</dbReference>
<comment type="caution">
    <text evidence="1">The sequence shown here is derived from an EMBL/GenBank/DDBJ whole genome shotgun (WGS) entry which is preliminary data.</text>
</comment>
<dbReference type="Proteomes" id="UP000814140">
    <property type="component" value="Unassembled WGS sequence"/>
</dbReference>
<proteinExistence type="predicted"/>
<evidence type="ECO:0000313" key="2">
    <source>
        <dbReference type="Proteomes" id="UP000814140"/>
    </source>
</evidence>
<accession>A0ACB8TFN6</accession>
<evidence type="ECO:0000313" key="1">
    <source>
        <dbReference type="EMBL" id="KAI0067247.1"/>
    </source>
</evidence>